<gene>
    <name evidence="1" type="ORF">SAMN05444959_1314</name>
</gene>
<keyword evidence="2" id="KW-1185">Reference proteome</keyword>
<dbReference type="AlphaFoldDB" id="A0A239Q3I9"/>
<evidence type="ECO:0000313" key="2">
    <source>
        <dbReference type="Proteomes" id="UP000198307"/>
    </source>
</evidence>
<reference evidence="1 2" key="1">
    <citation type="submission" date="2017-07" db="EMBL/GenBank/DDBJ databases">
        <authorList>
            <person name="Sun Z.S."/>
            <person name="Albrecht U."/>
            <person name="Echele G."/>
            <person name="Lee C.C."/>
        </authorList>
    </citation>
    <scope>NUCLEOTIDE SEQUENCE [LARGE SCALE GENOMIC DNA]</scope>
    <source>
        <strain evidence="1 2">DSM 14827</strain>
    </source>
</reference>
<organism evidence="1 2">
    <name type="scientific">Paracoccus seriniphilus</name>
    <dbReference type="NCBI Taxonomy" id="184748"/>
    <lineage>
        <taxon>Bacteria</taxon>
        <taxon>Pseudomonadati</taxon>
        <taxon>Pseudomonadota</taxon>
        <taxon>Alphaproteobacteria</taxon>
        <taxon>Rhodobacterales</taxon>
        <taxon>Paracoccaceae</taxon>
        <taxon>Paracoccus</taxon>
    </lineage>
</organism>
<proteinExistence type="predicted"/>
<sequence length="36" mass="4316">MFTVRIFWWRVSMLKLDTGQSKLFSFTRFSTNPAIC</sequence>
<evidence type="ECO:0000313" key="1">
    <source>
        <dbReference type="EMBL" id="SNT76836.1"/>
    </source>
</evidence>
<protein>
    <submittedName>
        <fullName evidence="1">Uncharacterized protein</fullName>
    </submittedName>
</protein>
<dbReference type="EMBL" id="FZQB01000031">
    <property type="protein sequence ID" value="SNT76836.1"/>
    <property type="molecule type" value="Genomic_DNA"/>
</dbReference>
<name>A0A239Q3I9_9RHOB</name>
<dbReference type="Proteomes" id="UP000198307">
    <property type="component" value="Unassembled WGS sequence"/>
</dbReference>
<accession>A0A239Q3I9</accession>